<dbReference type="PANTHER" id="PTHR34546">
    <property type="entry name" value="OS06G0153600 PROTEIN"/>
    <property type="match status" value="1"/>
</dbReference>
<evidence type="ECO:0000313" key="2">
    <source>
        <dbReference type="EMBL" id="KAK8970610.1"/>
    </source>
</evidence>
<feature type="compositionally biased region" description="Pro residues" evidence="1">
    <location>
        <begin position="82"/>
        <end position="93"/>
    </location>
</feature>
<dbReference type="Proteomes" id="UP001412067">
    <property type="component" value="Unassembled WGS sequence"/>
</dbReference>
<organism evidence="2 3">
    <name type="scientific">Platanthera guangdongensis</name>
    <dbReference type="NCBI Taxonomy" id="2320717"/>
    <lineage>
        <taxon>Eukaryota</taxon>
        <taxon>Viridiplantae</taxon>
        <taxon>Streptophyta</taxon>
        <taxon>Embryophyta</taxon>
        <taxon>Tracheophyta</taxon>
        <taxon>Spermatophyta</taxon>
        <taxon>Magnoliopsida</taxon>
        <taxon>Liliopsida</taxon>
        <taxon>Asparagales</taxon>
        <taxon>Orchidaceae</taxon>
        <taxon>Orchidoideae</taxon>
        <taxon>Orchideae</taxon>
        <taxon>Orchidinae</taxon>
        <taxon>Platanthera</taxon>
    </lineage>
</organism>
<sequence length="297" mass="33781">MDHRDAALYQKNRLRDEVLYLHGLWMQGHNPTFNHLAPKSSVKFKKDQNHRRRKKPPVVSEKEWPTKPAPDPTARAATGWSVPPPKRTPPPPSAENVSAAAAGQAQRNGVEACKRFFISCINFFDEEGDEIGDIEEDDDDEEEAEEGAFRFFMELLTNDTVLRKYYEENHEKGVFACLVCEGSGAKKGRTFGDCIGLVQHCRNVSKAGRRAAHRALTRALCRVLGWNFDRLPLFVLDLEETLGQRLAREASRLQEKAQEAEEPHNEAEETHNEAEETHIEAEELHNEAEETRNEVVQ</sequence>
<proteinExistence type="predicted"/>
<name>A0ABR2N3H4_9ASPA</name>
<feature type="region of interest" description="Disordered" evidence="1">
    <location>
        <begin position="251"/>
        <end position="297"/>
    </location>
</feature>
<evidence type="ECO:0000313" key="3">
    <source>
        <dbReference type="Proteomes" id="UP001412067"/>
    </source>
</evidence>
<dbReference type="EMBL" id="JBBWWR010000002">
    <property type="protein sequence ID" value="KAK8970610.1"/>
    <property type="molecule type" value="Genomic_DNA"/>
</dbReference>
<evidence type="ECO:0000256" key="1">
    <source>
        <dbReference type="SAM" id="MobiDB-lite"/>
    </source>
</evidence>
<accession>A0ABR2N3H4</accession>
<dbReference type="PANTHER" id="PTHR34546:SF3">
    <property type="entry name" value="OS06G0153600 PROTEIN"/>
    <property type="match status" value="1"/>
</dbReference>
<gene>
    <name evidence="2" type="ORF">KSP40_PGU003128</name>
</gene>
<keyword evidence="3" id="KW-1185">Reference proteome</keyword>
<comment type="caution">
    <text evidence="2">The sequence shown here is derived from an EMBL/GenBank/DDBJ whole genome shotgun (WGS) entry which is preliminary data.</text>
</comment>
<reference evidence="2 3" key="1">
    <citation type="journal article" date="2022" name="Nat. Plants">
        <title>Genomes of leafy and leafless Platanthera orchids illuminate the evolution of mycoheterotrophy.</title>
        <authorList>
            <person name="Li M.H."/>
            <person name="Liu K.W."/>
            <person name="Li Z."/>
            <person name="Lu H.C."/>
            <person name="Ye Q.L."/>
            <person name="Zhang D."/>
            <person name="Wang J.Y."/>
            <person name="Li Y.F."/>
            <person name="Zhong Z.M."/>
            <person name="Liu X."/>
            <person name="Yu X."/>
            <person name="Liu D.K."/>
            <person name="Tu X.D."/>
            <person name="Liu B."/>
            <person name="Hao Y."/>
            <person name="Liao X.Y."/>
            <person name="Jiang Y.T."/>
            <person name="Sun W.H."/>
            <person name="Chen J."/>
            <person name="Chen Y.Q."/>
            <person name="Ai Y."/>
            <person name="Zhai J.W."/>
            <person name="Wu S.S."/>
            <person name="Zhou Z."/>
            <person name="Hsiao Y.Y."/>
            <person name="Wu W.L."/>
            <person name="Chen Y.Y."/>
            <person name="Lin Y.F."/>
            <person name="Hsu J.L."/>
            <person name="Li C.Y."/>
            <person name="Wang Z.W."/>
            <person name="Zhao X."/>
            <person name="Zhong W.Y."/>
            <person name="Ma X.K."/>
            <person name="Ma L."/>
            <person name="Huang J."/>
            <person name="Chen G.Z."/>
            <person name="Huang M.Z."/>
            <person name="Huang L."/>
            <person name="Peng D.H."/>
            <person name="Luo Y.B."/>
            <person name="Zou S.Q."/>
            <person name="Chen S.P."/>
            <person name="Lan S."/>
            <person name="Tsai W.C."/>
            <person name="Van de Peer Y."/>
            <person name="Liu Z.J."/>
        </authorList>
    </citation>
    <scope>NUCLEOTIDE SEQUENCE [LARGE SCALE GENOMIC DNA]</scope>
    <source>
        <strain evidence="2">Lor288</strain>
    </source>
</reference>
<protein>
    <submittedName>
        <fullName evidence="2">Uncharacterized protein</fullName>
    </submittedName>
</protein>
<feature type="region of interest" description="Disordered" evidence="1">
    <location>
        <begin position="36"/>
        <end position="102"/>
    </location>
</feature>